<evidence type="ECO:0000256" key="2">
    <source>
        <dbReference type="ARBA" id="ARBA00023315"/>
    </source>
</evidence>
<sequence>ACRGAARVRPAALAARYASSHGAGGSRRPRCASAAQHESPHAAPPPAAQQPSPANMAPRRYTGPLAAFWIFLLVAWGLNATAISMGIRTLLSRLGLCKAPTHMEFLQALMAFLQPVIVERGQPPSDEGCIVLCNHVNWADFVLDIVFLPRGVFVSRNALYVVFWPASFLRDWMFSDMIFFKRSKTVNSKAKQDLYDRVAQKCQDGRHVIVYAEGTRNNTGVQKPLKVGLIKLAYERNIPLYVSMVANKEAIVDEKRLSVTFGAEVRNAMSGLVRPGDHADFASFLQAAQGAWDGVWARTHKS</sequence>
<dbReference type="GO" id="GO:0006654">
    <property type="term" value="P:phosphatidic acid biosynthetic process"/>
    <property type="evidence" value="ECO:0007669"/>
    <property type="project" value="TreeGrafter"/>
</dbReference>
<dbReference type="OrthoDB" id="202234at2759"/>
<feature type="domain" description="Phospholipid/glycerol acyltransferase" evidence="5">
    <location>
        <begin position="129"/>
        <end position="245"/>
    </location>
</feature>
<evidence type="ECO:0000256" key="1">
    <source>
        <dbReference type="ARBA" id="ARBA00022679"/>
    </source>
</evidence>
<proteinExistence type="predicted"/>
<evidence type="ECO:0000256" key="4">
    <source>
        <dbReference type="SAM" id="Phobius"/>
    </source>
</evidence>
<evidence type="ECO:0000313" key="6">
    <source>
        <dbReference type="EMBL" id="CAH0378853.1"/>
    </source>
</evidence>
<evidence type="ECO:0000259" key="5">
    <source>
        <dbReference type="SMART" id="SM00563"/>
    </source>
</evidence>
<dbReference type="Proteomes" id="UP000789595">
    <property type="component" value="Unassembled WGS sequence"/>
</dbReference>
<dbReference type="PANTHER" id="PTHR10434:SF11">
    <property type="entry name" value="1-ACYL-SN-GLYCEROL-3-PHOSPHATE ACYLTRANSFERASE"/>
    <property type="match status" value="1"/>
</dbReference>
<dbReference type="GO" id="GO:0003841">
    <property type="term" value="F:1-acylglycerol-3-phosphate O-acyltransferase activity"/>
    <property type="evidence" value="ECO:0007669"/>
    <property type="project" value="TreeGrafter"/>
</dbReference>
<gene>
    <name evidence="6" type="ORF">PECAL_6P04500</name>
</gene>
<keyword evidence="1" id="KW-0808">Transferase</keyword>
<organism evidence="6 7">
    <name type="scientific">Pelagomonas calceolata</name>
    <dbReference type="NCBI Taxonomy" id="35677"/>
    <lineage>
        <taxon>Eukaryota</taxon>
        <taxon>Sar</taxon>
        <taxon>Stramenopiles</taxon>
        <taxon>Ochrophyta</taxon>
        <taxon>Pelagophyceae</taxon>
        <taxon>Pelagomonadales</taxon>
        <taxon>Pelagomonadaceae</taxon>
        <taxon>Pelagomonas</taxon>
    </lineage>
</organism>
<dbReference type="EMBL" id="CAKKNE010000006">
    <property type="protein sequence ID" value="CAH0378853.1"/>
    <property type="molecule type" value="Genomic_DNA"/>
</dbReference>
<dbReference type="GO" id="GO:0005783">
    <property type="term" value="C:endoplasmic reticulum"/>
    <property type="evidence" value="ECO:0007669"/>
    <property type="project" value="TreeGrafter"/>
</dbReference>
<feature type="non-terminal residue" evidence="6">
    <location>
        <position position="1"/>
    </location>
</feature>
<feature type="transmembrane region" description="Helical" evidence="4">
    <location>
        <begin position="66"/>
        <end position="87"/>
    </location>
</feature>
<evidence type="ECO:0000313" key="7">
    <source>
        <dbReference type="Proteomes" id="UP000789595"/>
    </source>
</evidence>
<dbReference type="CDD" id="cd07989">
    <property type="entry name" value="LPLAT_AGPAT-like"/>
    <property type="match status" value="1"/>
</dbReference>
<reference evidence="6" key="1">
    <citation type="submission" date="2021-11" db="EMBL/GenBank/DDBJ databases">
        <authorList>
            <consortium name="Genoscope - CEA"/>
            <person name="William W."/>
        </authorList>
    </citation>
    <scope>NUCLEOTIDE SEQUENCE</scope>
</reference>
<accession>A0A8J2T2F8</accession>
<comment type="caution">
    <text evidence="6">The sequence shown here is derived from an EMBL/GenBank/DDBJ whole genome shotgun (WGS) entry which is preliminary data.</text>
</comment>
<name>A0A8J2T2F8_9STRA</name>
<dbReference type="AlphaFoldDB" id="A0A8J2T2F8"/>
<keyword evidence="2" id="KW-0012">Acyltransferase</keyword>
<dbReference type="InterPro" id="IPR002123">
    <property type="entry name" value="Plipid/glycerol_acylTrfase"/>
</dbReference>
<feature type="region of interest" description="Disordered" evidence="3">
    <location>
        <begin position="19"/>
        <end position="56"/>
    </location>
</feature>
<keyword evidence="4" id="KW-0812">Transmembrane</keyword>
<keyword evidence="4" id="KW-1133">Transmembrane helix</keyword>
<keyword evidence="7" id="KW-1185">Reference proteome</keyword>
<dbReference type="PANTHER" id="PTHR10434">
    <property type="entry name" value="1-ACYL-SN-GLYCEROL-3-PHOSPHATE ACYLTRANSFERASE"/>
    <property type="match status" value="1"/>
</dbReference>
<keyword evidence="4" id="KW-0472">Membrane</keyword>
<dbReference type="SUPFAM" id="SSF69593">
    <property type="entry name" value="Glycerol-3-phosphate (1)-acyltransferase"/>
    <property type="match status" value="1"/>
</dbReference>
<dbReference type="SMART" id="SM00563">
    <property type="entry name" value="PlsC"/>
    <property type="match status" value="1"/>
</dbReference>
<protein>
    <recommendedName>
        <fullName evidence="5">Phospholipid/glycerol acyltransferase domain-containing protein</fullName>
    </recommendedName>
</protein>
<dbReference type="Pfam" id="PF01553">
    <property type="entry name" value="Acyltransferase"/>
    <property type="match status" value="1"/>
</dbReference>
<evidence type="ECO:0000256" key="3">
    <source>
        <dbReference type="SAM" id="MobiDB-lite"/>
    </source>
</evidence>